<dbReference type="Pfam" id="PF00766">
    <property type="entry name" value="ETF_alpha"/>
    <property type="match status" value="1"/>
</dbReference>
<dbReference type="PIRSF" id="PIRSF000089">
    <property type="entry name" value="Electra_flavoP_a"/>
    <property type="match status" value="1"/>
</dbReference>
<dbReference type="GO" id="GO:0033539">
    <property type="term" value="P:fatty acid beta-oxidation using acyl-CoA dehydrogenase"/>
    <property type="evidence" value="ECO:0007669"/>
    <property type="project" value="TreeGrafter"/>
</dbReference>
<dbReference type="AlphaFoldDB" id="A0A838CJY2"/>
<dbReference type="SMART" id="SM00893">
    <property type="entry name" value="ETF"/>
    <property type="match status" value="1"/>
</dbReference>
<keyword evidence="4" id="KW-0274">FAD</keyword>
<proteinExistence type="inferred from homology"/>
<comment type="cofactor">
    <cofactor evidence="4">
        <name>FAD</name>
        <dbReference type="ChEBI" id="CHEBI:57692"/>
    </cofactor>
    <text evidence="4">Binds 1 FAD per dimer.</text>
</comment>
<dbReference type="GO" id="GO:0050660">
    <property type="term" value="F:flavin adenine dinucleotide binding"/>
    <property type="evidence" value="ECO:0007669"/>
    <property type="project" value="InterPro"/>
</dbReference>
<organism evidence="6 7">
    <name type="scientific">Corynebacterium wankanglinii</name>
    <dbReference type="NCBI Taxonomy" id="2735136"/>
    <lineage>
        <taxon>Bacteria</taxon>
        <taxon>Bacillati</taxon>
        <taxon>Actinomycetota</taxon>
        <taxon>Actinomycetes</taxon>
        <taxon>Mycobacteriales</taxon>
        <taxon>Corynebacteriaceae</taxon>
        <taxon>Corynebacterium</taxon>
    </lineage>
</organism>
<name>A0A838CJY2_9CORY</name>
<comment type="caution">
    <text evidence="6">The sequence shown here is derived from an EMBL/GenBank/DDBJ whole genome shotgun (WGS) entry which is preliminary data.</text>
</comment>
<evidence type="ECO:0000256" key="3">
    <source>
        <dbReference type="ARBA" id="ARBA00025649"/>
    </source>
</evidence>
<dbReference type="GO" id="GO:0009055">
    <property type="term" value="F:electron transfer activity"/>
    <property type="evidence" value="ECO:0007669"/>
    <property type="project" value="InterPro"/>
</dbReference>
<dbReference type="Gene3D" id="3.40.50.1220">
    <property type="entry name" value="TPP-binding domain"/>
    <property type="match status" value="1"/>
</dbReference>
<comment type="subunit">
    <text evidence="2">Heterodimer of an alpha and a beta subunit.</text>
</comment>
<feature type="binding site" evidence="4">
    <location>
        <position position="275"/>
    </location>
    <ligand>
        <name>FAD</name>
        <dbReference type="ChEBI" id="CHEBI:57692"/>
    </ligand>
</feature>
<accession>A0A838CJY2</accession>
<comment type="function">
    <text evidence="3">The electron transfer flavoprotein serves as a specific electron acceptor for other dehydrogenases. It transfers the electrons to the main respiratory chain via ETF-ubiquinone oxidoreductase (ETF dehydrogenase).</text>
</comment>
<dbReference type="InterPro" id="IPR014731">
    <property type="entry name" value="ETF_asu_C"/>
</dbReference>
<dbReference type="InterPro" id="IPR014730">
    <property type="entry name" value="ETF_a/b_N"/>
</dbReference>
<gene>
    <name evidence="6" type="ORF">HMC16_06375</name>
</gene>
<feature type="binding site" evidence="4">
    <location>
        <begin position="254"/>
        <end position="261"/>
    </location>
    <ligand>
        <name>FAD</name>
        <dbReference type="ChEBI" id="CHEBI:57692"/>
    </ligand>
</feature>
<keyword evidence="4" id="KW-0285">Flavoprotein</keyword>
<dbReference type="Proteomes" id="UP000581408">
    <property type="component" value="Unassembled WGS sequence"/>
</dbReference>
<protein>
    <submittedName>
        <fullName evidence="6">Electron transfer flavoprotein subunit alpha/FixB family protein</fullName>
    </submittedName>
</protein>
<dbReference type="RefSeq" id="WP_181194721.1">
    <property type="nucleotide sequence ID" value="NZ_JABFEE010000005.1"/>
</dbReference>
<evidence type="ECO:0000256" key="1">
    <source>
        <dbReference type="ARBA" id="ARBA00005817"/>
    </source>
</evidence>
<dbReference type="PANTHER" id="PTHR43153:SF1">
    <property type="entry name" value="ELECTRON TRANSFER FLAVOPROTEIN SUBUNIT ALPHA, MITOCHONDRIAL"/>
    <property type="match status" value="1"/>
</dbReference>
<dbReference type="Gene3D" id="3.40.50.620">
    <property type="entry name" value="HUPs"/>
    <property type="match status" value="1"/>
</dbReference>
<dbReference type="PANTHER" id="PTHR43153">
    <property type="entry name" value="ELECTRON TRANSFER FLAVOPROTEIN ALPHA"/>
    <property type="match status" value="1"/>
</dbReference>
<feature type="binding site" evidence="4">
    <location>
        <begin position="223"/>
        <end position="224"/>
    </location>
    <ligand>
        <name>FAD</name>
        <dbReference type="ChEBI" id="CHEBI:57692"/>
    </ligand>
</feature>
<dbReference type="InterPro" id="IPR001308">
    <property type="entry name" value="ETF_a/FixB"/>
</dbReference>
<evidence type="ECO:0000256" key="2">
    <source>
        <dbReference type="ARBA" id="ARBA00011355"/>
    </source>
</evidence>
<sequence length="313" mass="32034">MTDVLVVPDRSFDGAVEPSVAELIGAASAIGTPVVLAADRAQAEELGALGAAVVLVSDTPLIDAAAAAFDALYPAAVLFAHTVRGREAAGRFAARKGKALLTDAVSVRHDEQGIVTDHQNYGGVYSTVAAATHSAPVITLRPGAVETRAEAATAEVRELEAAASGAREATVESVTPVERTSNRPELLTADKVVAGGVSLGDEDTFEELVGGLADALGAAVGATRSAVDEGQVPYEAQIGQTGVMVSPKLYIGVGISGAVQHLVGMQTADTIVAINSDEDAPIFDIADFGIIGDLFDLVPDIITEINARIEARK</sequence>
<dbReference type="SUPFAM" id="SSF52467">
    <property type="entry name" value="DHS-like NAD/FAD-binding domain"/>
    <property type="match status" value="1"/>
</dbReference>
<dbReference type="EMBL" id="JABFEE010000005">
    <property type="protein sequence ID" value="MBA1835348.1"/>
    <property type="molecule type" value="Genomic_DNA"/>
</dbReference>
<evidence type="ECO:0000256" key="4">
    <source>
        <dbReference type="PIRSR" id="PIRSR000089-1"/>
    </source>
</evidence>
<evidence type="ECO:0000313" key="6">
    <source>
        <dbReference type="EMBL" id="MBA1835348.1"/>
    </source>
</evidence>
<evidence type="ECO:0000259" key="5">
    <source>
        <dbReference type="SMART" id="SM00893"/>
    </source>
</evidence>
<dbReference type="SUPFAM" id="SSF52402">
    <property type="entry name" value="Adenine nucleotide alpha hydrolases-like"/>
    <property type="match status" value="1"/>
</dbReference>
<dbReference type="InterPro" id="IPR014729">
    <property type="entry name" value="Rossmann-like_a/b/a_fold"/>
</dbReference>
<comment type="similarity">
    <text evidence="1">Belongs to the ETF alpha-subunit/FixB family.</text>
</comment>
<feature type="binding site" evidence="4">
    <location>
        <begin position="237"/>
        <end position="241"/>
    </location>
    <ligand>
        <name>FAD</name>
        <dbReference type="ChEBI" id="CHEBI:57692"/>
    </ligand>
</feature>
<evidence type="ECO:0000313" key="7">
    <source>
        <dbReference type="Proteomes" id="UP000581408"/>
    </source>
</evidence>
<feature type="domain" description="Electron transfer flavoprotein alpha/beta-subunit N-terminal" evidence="5">
    <location>
        <begin position="4"/>
        <end position="174"/>
    </location>
</feature>
<reference evidence="6 7" key="1">
    <citation type="submission" date="2020-05" db="EMBL/GenBank/DDBJ databases">
        <title>Descriptions of Corynebacterium xxxx sp. nov., Corynebacterium yyyy sp. nov. and Corynebacterium zzzz sp. nov.</title>
        <authorList>
            <person name="Zhang G."/>
        </authorList>
    </citation>
    <scope>NUCLEOTIDE SEQUENCE [LARGE SCALE GENOMIC DNA]</scope>
    <source>
        <strain evidence="7">zg-915</strain>
    </source>
</reference>
<dbReference type="InterPro" id="IPR029035">
    <property type="entry name" value="DHS-like_NAD/FAD-binding_dom"/>
</dbReference>
<dbReference type="Pfam" id="PF01012">
    <property type="entry name" value="ETF"/>
    <property type="match status" value="1"/>
</dbReference>